<dbReference type="GO" id="GO:0003677">
    <property type="term" value="F:DNA binding"/>
    <property type="evidence" value="ECO:0007669"/>
    <property type="project" value="UniProtKB-KW"/>
</dbReference>
<evidence type="ECO:0000313" key="8">
    <source>
        <dbReference type="EMBL" id="KAA8997588.1"/>
    </source>
</evidence>
<keyword evidence="4" id="KW-0238">DNA-binding</keyword>
<dbReference type="NCBIfam" id="TIGR02937">
    <property type="entry name" value="sigma70-ECF"/>
    <property type="match status" value="1"/>
</dbReference>
<feature type="domain" description="RNA polymerase sigma factor 70 region 4 type 2" evidence="7">
    <location>
        <begin position="107"/>
        <end position="159"/>
    </location>
</feature>
<dbReference type="Proteomes" id="UP000367750">
    <property type="component" value="Unassembled WGS sequence"/>
</dbReference>
<dbReference type="Pfam" id="PF08281">
    <property type="entry name" value="Sigma70_r4_2"/>
    <property type="match status" value="1"/>
</dbReference>
<dbReference type="Pfam" id="PF04542">
    <property type="entry name" value="Sigma70_r2"/>
    <property type="match status" value="1"/>
</dbReference>
<evidence type="ECO:0000256" key="5">
    <source>
        <dbReference type="ARBA" id="ARBA00023163"/>
    </source>
</evidence>
<dbReference type="SUPFAM" id="SSF88946">
    <property type="entry name" value="Sigma2 domain of RNA polymerase sigma factors"/>
    <property type="match status" value="1"/>
</dbReference>
<keyword evidence="3" id="KW-0731">Sigma factor</keyword>
<evidence type="ECO:0000256" key="3">
    <source>
        <dbReference type="ARBA" id="ARBA00023082"/>
    </source>
</evidence>
<dbReference type="InterPro" id="IPR013249">
    <property type="entry name" value="RNA_pol_sigma70_r4_t2"/>
</dbReference>
<proteinExistence type="inferred from homology"/>
<dbReference type="AlphaFoldDB" id="A0A5J5FWA0"/>
<comment type="caution">
    <text evidence="8">The sequence shown here is derived from an EMBL/GenBank/DDBJ whole genome shotgun (WGS) entry which is preliminary data.</text>
</comment>
<dbReference type="GO" id="GO:0016987">
    <property type="term" value="F:sigma factor activity"/>
    <property type="evidence" value="ECO:0007669"/>
    <property type="project" value="UniProtKB-KW"/>
</dbReference>
<dbReference type="InterPro" id="IPR013325">
    <property type="entry name" value="RNA_pol_sigma_r2"/>
</dbReference>
<dbReference type="CDD" id="cd06171">
    <property type="entry name" value="Sigma70_r4"/>
    <property type="match status" value="1"/>
</dbReference>
<feature type="domain" description="RNA polymerase sigma-70 region 2" evidence="6">
    <location>
        <begin position="13"/>
        <end position="76"/>
    </location>
</feature>
<dbReference type="PANTHER" id="PTHR43133">
    <property type="entry name" value="RNA POLYMERASE ECF-TYPE SIGMA FACTO"/>
    <property type="match status" value="1"/>
</dbReference>
<reference evidence="8 9" key="1">
    <citation type="submission" date="2019-09" db="EMBL/GenBank/DDBJ databases">
        <title>Bacillus ochoae sp. nov., Paenibacillus whitsoniae sp. nov., Paenibacillus spiritus sp. nov. Isolated from the Mars Exploration Rover during spacecraft assembly.</title>
        <authorList>
            <person name="Seuylemezian A."/>
            <person name="Vaishampayan P."/>
        </authorList>
    </citation>
    <scope>NUCLEOTIDE SEQUENCE [LARGE SCALE GENOMIC DNA]</scope>
    <source>
        <strain evidence="8 9">MER_111</strain>
    </source>
</reference>
<organism evidence="8 9">
    <name type="scientific">Paenibacillus spiritus</name>
    <dbReference type="NCBI Taxonomy" id="2496557"/>
    <lineage>
        <taxon>Bacteria</taxon>
        <taxon>Bacillati</taxon>
        <taxon>Bacillota</taxon>
        <taxon>Bacilli</taxon>
        <taxon>Bacillales</taxon>
        <taxon>Paenibacillaceae</taxon>
        <taxon>Paenibacillus</taxon>
    </lineage>
</organism>
<dbReference type="PANTHER" id="PTHR43133:SF8">
    <property type="entry name" value="RNA POLYMERASE SIGMA FACTOR HI_1459-RELATED"/>
    <property type="match status" value="1"/>
</dbReference>
<sequence>MEESTGEMMERWFREYSGEVYRFLVYYTGRADPEDLVQETFIRALHAAEETQVRNPRTWLLRIARNAAIDESRRRRLTAWLPDSLLRQVASRDRTPEEELELGEDKRALYEAIGRLRRSYRDVLVLRGIKGLSGKEAAEVLGWSESKVNVTLHRAIRALRREPEERQRKKSKEVMQDAVIR</sequence>
<evidence type="ECO:0000259" key="6">
    <source>
        <dbReference type="Pfam" id="PF04542"/>
    </source>
</evidence>
<dbReference type="EMBL" id="VYKK01000029">
    <property type="protein sequence ID" value="KAA8997588.1"/>
    <property type="molecule type" value="Genomic_DNA"/>
</dbReference>
<evidence type="ECO:0000259" key="7">
    <source>
        <dbReference type="Pfam" id="PF08281"/>
    </source>
</evidence>
<accession>A0A5J5FWA0</accession>
<dbReference type="OrthoDB" id="9795666at2"/>
<evidence type="ECO:0000256" key="4">
    <source>
        <dbReference type="ARBA" id="ARBA00023125"/>
    </source>
</evidence>
<dbReference type="Gene3D" id="1.10.10.10">
    <property type="entry name" value="Winged helix-like DNA-binding domain superfamily/Winged helix DNA-binding domain"/>
    <property type="match status" value="1"/>
</dbReference>
<evidence type="ECO:0000256" key="1">
    <source>
        <dbReference type="ARBA" id="ARBA00010641"/>
    </source>
</evidence>
<dbReference type="InterPro" id="IPR007627">
    <property type="entry name" value="RNA_pol_sigma70_r2"/>
</dbReference>
<protein>
    <submittedName>
        <fullName evidence="8">RNA polymerase sigma factor</fullName>
    </submittedName>
</protein>
<dbReference type="InterPro" id="IPR036388">
    <property type="entry name" value="WH-like_DNA-bd_sf"/>
</dbReference>
<dbReference type="InterPro" id="IPR039425">
    <property type="entry name" value="RNA_pol_sigma-70-like"/>
</dbReference>
<keyword evidence="2" id="KW-0805">Transcription regulation</keyword>
<gene>
    <name evidence="8" type="ORF">F4V43_17670</name>
</gene>
<dbReference type="Gene3D" id="1.10.1740.10">
    <property type="match status" value="1"/>
</dbReference>
<evidence type="ECO:0000256" key="2">
    <source>
        <dbReference type="ARBA" id="ARBA00023015"/>
    </source>
</evidence>
<dbReference type="GO" id="GO:0006352">
    <property type="term" value="P:DNA-templated transcription initiation"/>
    <property type="evidence" value="ECO:0007669"/>
    <property type="project" value="InterPro"/>
</dbReference>
<comment type="similarity">
    <text evidence="1">Belongs to the sigma-70 factor family. ECF subfamily.</text>
</comment>
<evidence type="ECO:0000313" key="9">
    <source>
        <dbReference type="Proteomes" id="UP000367750"/>
    </source>
</evidence>
<dbReference type="RefSeq" id="WP_150459587.1">
    <property type="nucleotide sequence ID" value="NZ_VYKK01000029.1"/>
</dbReference>
<dbReference type="InterPro" id="IPR014284">
    <property type="entry name" value="RNA_pol_sigma-70_dom"/>
</dbReference>
<name>A0A5J5FWA0_9BACL</name>
<dbReference type="SUPFAM" id="SSF88659">
    <property type="entry name" value="Sigma3 and sigma4 domains of RNA polymerase sigma factors"/>
    <property type="match status" value="1"/>
</dbReference>
<keyword evidence="5" id="KW-0804">Transcription</keyword>
<dbReference type="InterPro" id="IPR013324">
    <property type="entry name" value="RNA_pol_sigma_r3/r4-like"/>
</dbReference>
<keyword evidence="9" id="KW-1185">Reference proteome</keyword>